<evidence type="ECO:0000313" key="1">
    <source>
        <dbReference type="EMBL" id="SBT84261.1"/>
    </source>
</evidence>
<name>A0A1D3JEL3_PLAOA</name>
<dbReference type="OrthoDB" id="10362367at2759"/>
<dbReference type="VEuPathDB" id="PlasmoDB:PocGH01_00041100"/>
<dbReference type="EMBL" id="FLRI01000388">
    <property type="protein sequence ID" value="SBT84261.1"/>
    <property type="molecule type" value="Genomic_DNA"/>
</dbReference>
<dbReference type="Proteomes" id="UP000242942">
    <property type="component" value="Unassembled WGS sequence"/>
</dbReference>
<dbReference type="InterPro" id="IPR008780">
    <property type="entry name" value="Plasmodium_Vir"/>
</dbReference>
<sequence length="314" mass="36841">MGSKEIDDMESILKGLPSYAIYKQFSELRDIQFCQKHFTNLLNLQDKNSNITEFCNNISGIIQHLYKNKRENYFRENCQYVNFYIYDRIKIMFPPDSALINSILNNINIEWYLVNKNLLEEKCSFKYYHKTDEVDKWNVMKIIYDYKKNYNYIKGKTNDYDACIKYGKYLNKVKKIYEIKKSECCDKDNGQCGIYFFECKTIEHPDTLLQEINCPALATDNSRETHADGNKDSSDNGSLKTSMVAISPFIGILASFFLSYKFSPLGSWLRSKIQGINIKDIPYNEDTEELLAYESENDDINTNNIPYNISYKNI</sequence>
<dbReference type="Pfam" id="PF05795">
    <property type="entry name" value="Plasmodium_Vir"/>
    <property type="match status" value="1"/>
</dbReference>
<reference evidence="1 2" key="1">
    <citation type="submission" date="2016-06" db="EMBL/GenBank/DDBJ databases">
        <authorList>
            <consortium name="Pathogen Informatics"/>
        </authorList>
    </citation>
    <scope>NUCLEOTIDE SEQUENCE [LARGE SCALE GENOMIC DNA]</scope>
    <source>
        <strain evidence="1">PocGH01</strain>
    </source>
</reference>
<gene>
    <name evidence="1" type="primary">PocGH01_00041100</name>
    <name evidence="1" type="ORF">POCGH01_00041100</name>
</gene>
<proteinExistence type="predicted"/>
<keyword evidence="2" id="KW-1185">Reference proteome</keyword>
<protein>
    <submittedName>
        <fullName evidence="1">PIR protein</fullName>
    </submittedName>
</protein>
<organism evidence="1 2">
    <name type="scientific">Plasmodium ovale</name>
    <name type="common">malaria parasite P. ovale</name>
    <dbReference type="NCBI Taxonomy" id="36330"/>
    <lineage>
        <taxon>Eukaryota</taxon>
        <taxon>Sar</taxon>
        <taxon>Alveolata</taxon>
        <taxon>Apicomplexa</taxon>
        <taxon>Aconoidasida</taxon>
        <taxon>Haemosporida</taxon>
        <taxon>Plasmodiidae</taxon>
        <taxon>Plasmodium</taxon>
        <taxon>Plasmodium (Plasmodium)</taxon>
    </lineage>
</organism>
<dbReference type="AlphaFoldDB" id="A0A1D3JEL3"/>
<evidence type="ECO:0000313" key="2">
    <source>
        <dbReference type="Proteomes" id="UP000242942"/>
    </source>
</evidence>
<accession>A0A1D3JEL3</accession>
<dbReference type="VEuPathDB" id="PlasmoDB:POWCR01_000082800"/>